<keyword evidence="3 7" id="KW-0812">Transmembrane</keyword>
<feature type="transmembrane region" description="Helical" evidence="7">
    <location>
        <begin position="5"/>
        <end position="23"/>
    </location>
</feature>
<comment type="subunit">
    <text evidence="7">Component of the dolichol-phosphate mannose (DPM) synthase complex.</text>
</comment>
<evidence type="ECO:0000313" key="8">
    <source>
        <dbReference type="WBParaSite" id="SSTP_0001046700.1"/>
    </source>
</evidence>
<dbReference type="UniPathway" id="UPA00378"/>
<protein>
    <recommendedName>
        <fullName evidence="7">Dolichol-phosphate mannosyltransferase subunit 3</fullName>
    </recommendedName>
</protein>
<evidence type="ECO:0000256" key="7">
    <source>
        <dbReference type="RuleBase" id="RU365085"/>
    </source>
</evidence>
<dbReference type="STRING" id="6248.A0A0K0ELX9"/>
<comment type="subcellular location">
    <subcellularLocation>
        <location evidence="1 7">Endoplasmic reticulum membrane</location>
        <topology evidence="1 7">Multi-pass membrane protein</topology>
    </subcellularLocation>
</comment>
<keyword evidence="4 7" id="KW-0256">Endoplasmic reticulum</keyword>
<dbReference type="InterPro" id="IPR013174">
    <property type="entry name" value="DPM3"/>
</dbReference>
<name>A0A0K0ELX9_STRER</name>
<dbReference type="PANTHER" id="PTHR16433:SF0">
    <property type="entry name" value="DOLICHOL-PHOSPHATE MANNOSYLTRANSFERASE SUBUNIT 3"/>
    <property type="match status" value="1"/>
</dbReference>
<dbReference type="GO" id="GO:0005789">
    <property type="term" value="C:endoplasmic reticulum membrane"/>
    <property type="evidence" value="ECO:0007669"/>
    <property type="project" value="UniProtKB-SubCell"/>
</dbReference>
<comment type="similarity">
    <text evidence="2 7">Belongs to the DPM3 family.</text>
</comment>
<organism evidence="8">
    <name type="scientific">Strongyloides stercoralis</name>
    <name type="common">Threadworm</name>
    <dbReference type="NCBI Taxonomy" id="6248"/>
    <lineage>
        <taxon>Eukaryota</taxon>
        <taxon>Metazoa</taxon>
        <taxon>Ecdysozoa</taxon>
        <taxon>Nematoda</taxon>
        <taxon>Chromadorea</taxon>
        <taxon>Rhabditida</taxon>
        <taxon>Tylenchina</taxon>
        <taxon>Panagrolaimomorpha</taxon>
        <taxon>Strongyloidoidea</taxon>
        <taxon>Strongyloididae</taxon>
        <taxon>Strongyloides</taxon>
    </lineage>
</organism>
<evidence type="ECO:0000256" key="4">
    <source>
        <dbReference type="ARBA" id="ARBA00022824"/>
    </source>
</evidence>
<evidence type="ECO:0000256" key="5">
    <source>
        <dbReference type="ARBA" id="ARBA00022989"/>
    </source>
</evidence>
<dbReference type="AlphaFoldDB" id="A0A0K0ELX9"/>
<accession>A0A0K0ELX9</accession>
<proteinExistence type="inferred from homology"/>
<dbReference type="GO" id="GO:0033185">
    <property type="term" value="C:dolichol-phosphate-mannose synthase complex"/>
    <property type="evidence" value="ECO:0007669"/>
    <property type="project" value="TreeGrafter"/>
</dbReference>
<dbReference type="WBParaSite" id="SSTP_0001046700.1">
    <property type="protein sequence ID" value="SSTP_0001046700.1"/>
    <property type="gene ID" value="SSTP_0001046700"/>
</dbReference>
<keyword evidence="6 7" id="KW-0472">Membrane</keyword>
<evidence type="ECO:0000256" key="3">
    <source>
        <dbReference type="ARBA" id="ARBA00022692"/>
    </source>
</evidence>
<sequence>MATQLALFASLILPVFISWLGLYNEWVPEINRRLPMYFINTLGYIPFVVIGGLGMYAIFSIVYGVATFNDCKNAQKELMDEVLEAKNELKKRNIIS</sequence>
<reference evidence="8" key="1">
    <citation type="submission" date="2015-08" db="UniProtKB">
        <authorList>
            <consortium name="WormBaseParasite"/>
        </authorList>
    </citation>
    <scope>IDENTIFICATION</scope>
</reference>
<comment type="pathway">
    <text evidence="7">Protein modification; protein glycosylation.</text>
</comment>
<keyword evidence="5 7" id="KW-1133">Transmembrane helix</keyword>
<dbReference type="PANTHER" id="PTHR16433">
    <property type="entry name" value="DOLICHOL-PHOSPHATE MANNOSYLTRANSFERASE SUBUNIT 3"/>
    <property type="match status" value="1"/>
</dbReference>
<dbReference type="GO" id="GO:0006506">
    <property type="term" value="P:GPI anchor biosynthetic process"/>
    <property type="evidence" value="ECO:0007669"/>
    <property type="project" value="TreeGrafter"/>
</dbReference>
<evidence type="ECO:0000256" key="6">
    <source>
        <dbReference type="ARBA" id="ARBA00023136"/>
    </source>
</evidence>
<comment type="function">
    <text evidence="7">Stabilizer subunit of the dolichol-phosphate mannose (DPM) synthase complex; tethers catalytic subunit to the ER.</text>
</comment>
<evidence type="ECO:0000256" key="2">
    <source>
        <dbReference type="ARBA" id="ARBA00010430"/>
    </source>
</evidence>
<feature type="transmembrane region" description="Helical" evidence="7">
    <location>
        <begin position="43"/>
        <end position="66"/>
    </location>
</feature>
<dbReference type="Pfam" id="PF08285">
    <property type="entry name" value="DPM3"/>
    <property type="match status" value="1"/>
</dbReference>
<evidence type="ECO:0000256" key="1">
    <source>
        <dbReference type="ARBA" id="ARBA00004477"/>
    </source>
</evidence>